<sequence length="888" mass="98402">MAWGIRLTATAMLMYVATLFPATKGMVMSAFFQEPELSGPDGVCLNGAFVYANFSAGGDPNDRYIWSIKDADGFELFYQSGGSDVESIEFPFTSIGEFTVSLRVIRGDNQNYYQETKTVAVERGPRFVLAPDVVLCGSETVTLQALDPDDPNFSRYSFEWLDTSNNVLGTENTFETNRAGRYYVKVSSIACEAVASTYVGPSIQVEVEASTTVACLGETVNYKPDSPYLAEWSYQMEGQSERTFLEQSYNLALDTDELEGLGTYTIFFNVDDPERPGCSVEKSFGLEVRDAPQFRVVKISDAASCDDADGEFEIIADEALESVTISGVADGDIGQMEANSRRTVSNLEPRSYTVTGTVGSCTVTRRVNIENENPEEGIQFSISTSPQGCSSTGTRPGRIIIDFLGASQTGKYRIVSDDGREYEGDFQNETELTVEVPKGNYTVEVGDNNNCTSASTGVEEVEGPNQVSFSIPDDLTVCESFDLLPESSQDLVYRLTRPDGSQEDADAGETFLIDASGTYRLLGTPVDPDSPLCPRTRTFEVTVTEPLEFDYSNRLINCFGNQIYTAELFGRDPNTVIIRWMTPDREIVGRDEEFFPPGVGDYLLEVQPRASSACPIEPILFTVAVPENSVDVALEGTPFCGDDPFTTLTAEVEDMDLVHKIEWFKLDGNGESEWLFDLDDELSIDVAEEGIYEVVVRNEINCRMGSTEYEVERFEIADLEIQESYNVCAEENLIPTIKPGLFASYEWRYEGELVGEADSYRPLTAGNYELTVTDANGCEQVHDFEVIDRCESLVKFPNAMMPENPDKDFRVFIDPDVDHVEVFIYQRTGELIHYCESTHPDPSGPVCVWNGWINGKKVSIGTYPLVIKYKSNALGIDRVVKASIVVVE</sequence>
<dbReference type="EMBL" id="JBHSJJ010000007">
    <property type="protein sequence ID" value="MFC4872728.1"/>
    <property type="molecule type" value="Genomic_DNA"/>
</dbReference>
<dbReference type="RefSeq" id="WP_377065311.1">
    <property type="nucleotide sequence ID" value="NZ_JBHSJJ010000007.1"/>
</dbReference>
<keyword evidence="2" id="KW-1185">Reference proteome</keyword>
<reference evidence="2" key="1">
    <citation type="journal article" date="2019" name="Int. J. Syst. Evol. Microbiol.">
        <title>The Global Catalogue of Microorganisms (GCM) 10K type strain sequencing project: providing services to taxonomists for standard genome sequencing and annotation.</title>
        <authorList>
            <consortium name="The Broad Institute Genomics Platform"/>
            <consortium name="The Broad Institute Genome Sequencing Center for Infectious Disease"/>
            <person name="Wu L."/>
            <person name="Ma J."/>
        </authorList>
    </citation>
    <scope>NUCLEOTIDE SEQUENCE [LARGE SCALE GENOMIC DNA]</scope>
    <source>
        <strain evidence="2">CGMCC 4.7466</strain>
    </source>
</reference>
<name>A0ABV9T278_9BACT</name>
<dbReference type="Proteomes" id="UP001595818">
    <property type="component" value="Unassembled WGS sequence"/>
</dbReference>
<protein>
    <recommendedName>
        <fullName evidence="3">Ig-like domain-containing protein</fullName>
    </recommendedName>
</protein>
<evidence type="ECO:0000313" key="2">
    <source>
        <dbReference type="Proteomes" id="UP001595818"/>
    </source>
</evidence>
<gene>
    <name evidence="1" type="ORF">ACFPFU_13615</name>
</gene>
<comment type="caution">
    <text evidence="1">The sequence shown here is derived from an EMBL/GenBank/DDBJ whole genome shotgun (WGS) entry which is preliminary data.</text>
</comment>
<accession>A0ABV9T278</accession>
<proteinExistence type="predicted"/>
<evidence type="ECO:0008006" key="3">
    <source>
        <dbReference type="Google" id="ProtNLM"/>
    </source>
</evidence>
<organism evidence="1 2">
    <name type="scientific">Negadavirga shengliensis</name>
    <dbReference type="NCBI Taxonomy" id="1389218"/>
    <lineage>
        <taxon>Bacteria</taxon>
        <taxon>Pseudomonadati</taxon>
        <taxon>Bacteroidota</taxon>
        <taxon>Cytophagia</taxon>
        <taxon>Cytophagales</taxon>
        <taxon>Cyclobacteriaceae</taxon>
        <taxon>Negadavirga</taxon>
    </lineage>
</organism>
<evidence type="ECO:0000313" key="1">
    <source>
        <dbReference type="EMBL" id="MFC4872728.1"/>
    </source>
</evidence>